<proteinExistence type="predicted"/>
<comment type="caution">
    <text evidence="1">The sequence shown here is derived from an EMBL/GenBank/DDBJ whole genome shotgun (WGS) entry which is preliminary data.</text>
</comment>
<sequence length="159" mass="17937">MPNPQMPMQLPQVSPNLYALAECILQSRGSLHRFVDSLSVSWPKIAAKLGISESSCKAQMQLILDTIFDRREFTEEDRELLCRLVESETLEQAAFAESLHNKDASASHTPGSSESTIVTVVQYLQRRYFPSYSASLIAREYTAMKKLYAHFKSSVRTTS</sequence>
<dbReference type="OrthoDB" id="10256069at2759"/>
<accession>C6LTS3</accession>
<dbReference type="VEuPathDB" id="GiardiaDB:GL50581_2168"/>
<dbReference type="Proteomes" id="UP000002488">
    <property type="component" value="Unassembled WGS sequence"/>
</dbReference>
<reference evidence="1 2" key="1">
    <citation type="journal article" date="2009" name="PLoS Pathog.">
        <title>Draft genome sequencing of giardia intestinalis assemblage B isolate GS: is human giardiasis caused by two different species?</title>
        <authorList>
            <person name="Franzen O."/>
            <person name="Jerlstrom-Hultqvist J."/>
            <person name="Castro E."/>
            <person name="Sherwood E."/>
            <person name="Ankarklev J."/>
            <person name="Reiner D.S."/>
            <person name="Palm D."/>
            <person name="Andersson J.O."/>
            <person name="Andersson B."/>
            <person name="Svard S.G."/>
        </authorList>
    </citation>
    <scope>NUCLEOTIDE SEQUENCE [LARGE SCALE GENOMIC DNA]</scope>
    <source>
        <strain evidence="2">ATCC 50581 / GS clone H7</strain>
    </source>
</reference>
<evidence type="ECO:0000313" key="1">
    <source>
        <dbReference type="EMBL" id="EET00586.1"/>
    </source>
</evidence>
<dbReference type="OMA" id="RRYFPSY"/>
<name>C6LTS3_GIAIB</name>
<protein>
    <submittedName>
        <fullName evidence="1">Uncharacterized protein</fullName>
    </submittedName>
</protein>
<organism evidence="1 2">
    <name type="scientific">Giardia intestinalis (strain ATCC 50581 / GS clone H7)</name>
    <name type="common">Giardia lamblia</name>
    <dbReference type="NCBI Taxonomy" id="598745"/>
    <lineage>
        <taxon>Eukaryota</taxon>
        <taxon>Metamonada</taxon>
        <taxon>Diplomonadida</taxon>
        <taxon>Hexamitidae</taxon>
        <taxon>Giardiinae</taxon>
        <taxon>Giardia</taxon>
    </lineage>
</organism>
<evidence type="ECO:0000313" key="2">
    <source>
        <dbReference type="Proteomes" id="UP000002488"/>
    </source>
</evidence>
<dbReference type="EMBL" id="ACGJ01002278">
    <property type="protein sequence ID" value="EET00586.1"/>
    <property type="molecule type" value="Genomic_DNA"/>
</dbReference>
<gene>
    <name evidence="1" type="ORF">GL50581_2168</name>
</gene>
<dbReference type="AlphaFoldDB" id="C6LTS3"/>